<dbReference type="PANTHER" id="PTHR32182:SF25">
    <property type="entry name" value="SLR1056 PROTEIN"/>
    <property type="match status" value="1"/>
</dbReference>
<dbReference type="EMBL" id="CP029145">
    <property type="protein sequence ID" value="AWM32921.1"/>
    <property type="molecule type" value="Genomic_DNA"/>
</dbReference>
<protein>
    <recommendedName>
        <fullName evidence="5">Chromosome segregation protein SMC</fullName>
    </recommendedName>
</protein>
<organism evidence="3 4">
    <name type="scientific">Hymenobacter nivis</name>
    <dbReference type="NCBI Taxonomy" id="1850093"/>
    <lineage>
        <taxon>Bacteria</taxon>
        <taxon>Pseudomonadati</taxon>
        <taxon>Bacteroidota</taxon>
        <taxon>Cytophagia</taxon>
        <taxon>Cytophagales</taxon>
        <taxon>Hymenobacteraceae</taxon>
        <taxon>Hymenobacter</taxon>
    </lineage>
</organism>
<evidence type="ECO:0000259" key="2">
    <source>
        <dbReference type="Pfam" id="PF13304"/>
    </source>
</evidence>
<sequence>MPFVMIKSVRLVNFFSFGDCTIELEPDLNVLVGVNGSGKSNLLRAFQLLKAGINGRLQEQVAQWGGLNSIHPKNLVRPIIHRQIEVAFTLSVDVIGPWKDGYEDDIVYRIVLLGNANDFTVDEVVERPDGQRYFDSLGGSIFASAIAIVERTGITRRKLGNGKELLVPTLAFEEAFGESSFIRFHLGGLDVYKAFNTIEEAPMRTAVRATGIDKLLPNGDNVFQVLNVTSLKSAPDYDAIEAGLQDVNEQFQRFRMNVYGQGSVEFYLQEKGLDTPIHAAQVSDGTLCYLCLLVALYQPERGRVTVFDEPERNLHPDMLVELGKQLEKASKRRQIILTTHAPGLLNQFPLRAVRVFEKDEYNQTQVRQFTEADFAGWYEEFAPGQMWRDGALGGNRY</sequence>
<accession>A0A2Z3GKP9</accession>
<dbReference type="GO" id="GO:0016887">
    <property type="term" value="F:ATP hydrolysis activity"/>
    <property type="evidence" value="ECO:0007669"/>
    <property type="project" value="InterPro"/>
</dbReference>
<evidence type="ECO:0000259" key="1">
    <source>
        <dbReference type="Pfam" id="PF13175"/>
    </source>
</evidence>
<dbReference type="Pfam" id="PF13175">
    <property type="entry name" value="AAA_15"/>
    <property type="match status" value="1"/>
</dbReference>
<dbReference type="Pfam" id="PF13304">
    <property type="entry name" value="AAA_21"/>
    <property type="match status" value="1"/>
</dbReference>
<dbReference type="GO" id="GO:0006302">
    <property type="term" value="P:double-strand break repair"/>
    <property type="evidence" value="ECO:0007669"/>
    <property type="project" value="TreeGrafter"/>
</dbReference>
<evidence type="ECO:0000313" key="3">
    <source>
        <dbReference type="EMBL" id="AWM32921.1"/>
    </source>
</evidence>
<dbReference type="KEGG" id="hnv:DDQ68_09100"/>
<feature type="domain" description="Endonuclease GajA/Old nuclease/RecF-like AAA" evidence="1">
    <location>
        <begin position="5"/>
        <end position="51"/>
    </location>
</feature>
<dbReference type="AlphaFoldDB" id="A0A2Z3GKP9"/>
<dbReference type="InterPro" id="IPR014555">
    <property type="entry name" value="RecF-like"/>
</dbReference>
<name>A0A2Z3GKP9_9BACT</name>
<dbReference type="Proteomes" id="UP000245999">
    <property type="component" value="Chromosome"/>
</dbReference>
<gene>
    <name evidence="3" type="ORF">DDQ68_09100</name>
</gene>
<reference evidence="4" key="1">
    <citation type="submission" date="2018-04" db="EMBL/GenBank/DDBJ databases">
        <title>Complete genome of Antarctic heterotrophic bacterium Hymenobacter nivis.</title>
        <authorList>
            <person name="Terashima M."/>
        </authorList>
    </citation>
    <scope>NUCLEOTIDE SEQUENCE [LARGE SCALE GENOMIC DNA]</scope>
    <source>
        <strain evidence="4">NBRC 111535</strain>
    </source>
</reference>
<feature type="domain" description="ATPase AAA-type core" evidence="2">
    <location>
        <begin position="185"/>
        <end position="346"/>
    </location>
</feature>
<evidence type="ECO:0000313" key="4">
    <source>
        <dbReference type="Proteomes" id="UP000245999"/>
    </source>
</evidence>
<dbReference type="InterPro" id="IPR027417">
    <property type="entry name" value="P-loop_NTPase"/>
</dbReference>
<dbReference type="PANTHER" id="PTHR32182">
    <property type="entry name" value="DNA REPLICATION AND REPAIR PROTEIN RECF"/>
    <property type="match status" value="1"/>
</dbReference>
<dbReference type="Gene3D" id="3.40.50.300">
    <property type="entry name" value="P-loop containing nucleotide triphosphate hydrolases"/>
    <property type="match status" value="2"/>
</dbReference>
<dbReference type="InterPro" id="IPR003959">
    <property type="entry name" value="ATPase_AAA_core"/>
</dbReference>
<dbReference type="GO" id="GO:0000731">
    <property type="term" value="P:DNA synthesis involved in DNA repair"/>
    <property type="evidence" value="ECO:0007669"/>
    <property type="project" value="TreeGrafter"/>
</dbReference>
<dbReference type="OrthoDB" id="9805802at2"/>
<dbReference type="SUPFAM" id="SSF52540">
    <property type="entry name" value="P-loop containing nucleoside triphosphate hydrolases"/>
    <property type="match status" value="1"/>
</dbReference>
<keyword evidence="4" id="KW-1185">Reference proteome</keyword>
<dbReference type="GO" id="GO:0005524">
    <property type="term" value="F:ATP binding"/>
    <property type="evidence" value="ECO:0007669"/>
    <property type="project" value="InterPro"/>
</dbReference>
<dbReference type="InterPro" id="IPR041685">
    <property type="entry name" value="AAA_GajA/Old/RecF-like"/>
</dbReference>
<proteinExistence type="predicted"/>
<dbReference type="PIRSF" id="PIRSF029347">
    <property type="entry name" value="RecF"/>
    <property type="match status" value="1"/>
</dbReference>
<evidence type="ECO:0008006" key="5">
    <source>
        <dbReference type="Google" id="ProtNLM"/>
    </source>
</evidence>